<dbReference type="AlphaFoldDB" id="A0A834DNE0"/>
<sequence>MQSSIRAPRYLPEFTENVCPQNLHVNIYSSFIYQCGNMEVTMMCFSQLMDKNTVVQLGRRTLSSAEINELCEHGETAGTLGGEGCAVDVCGGGGGCGELLVSFLHEGTSWSRGSPEAPSCAGQMLPMIFYAADLSCAPPDCCSFLHGLSELFAFISSC</sequence>
<evidence type="ECO:0000313" key="1">
    <source>
        <dbReference type="EMBL" id="KAF6086269.1"/>
    </source>
</evidence>
<reference evidence="1 2" key="1">
    <citation type="journal article" date="2020" name="Nature">
        <title>Six reference-quality genomes reveal evolution of bat adaptations.</title>
        <authorList>
            <person name="Jebb D."/>
            <person name="Huang Z."/>
            <person name="Pippel M."/>
            <person name="Hughes G.M."/>
            <person name="Lavrichenko K."/>
            <person name="Devanna P."/>
            <person name="Winkler S."/>
            <person name="Jermiin L.S."/>
            <person name="Skirmuntt E.C."/>
            <person name="Katzourakis A."/>
            <person name="Burkitt-Gray L."/>
            <person name="Ray D.A."/>
            <person name="Sullivan K.A.M."/>
            <person name="Roscito J.G."/>
            <person name="Kirilenko B.M."/>
            <person name="Davalos L.M."/>
            <person name="Corthals A.P."/>
            <person name="Power M.L."/>
            <person name="Jones G."/>
            <person name="Ransome R.D."/>
            <person name="Dechmann D.K.N."/>
            <person name="Locatelli A.G."/>
            <person name="Puechmaille S.J."/>
            <person name="Fedrigo O."/>
            <person name="Jarvis E.D."/>
            <person name="Hiller M."/>
            <person name="Vernes S.C."/>
            <person name="Myers E.W."/>
            <person name="Teeling E.C."/>
        </authorList>
    </citation>
    <scope>NUCLEOTIDE SEQUENCE [LARGE SCALE GENOMIC DNA]</scope>
    <source>
        <strain evidence="1">Bat1K_MPI-CBG_1</strain>
    </source>
</reference>
<name>A0A834DNE0_9CHIR</name>
<evidence type="ECO:0000313" key="2">
    <source>
        <dbReference type="Proteomes" id="UP000664940"/>
    </source>
</evidence>
<gene>
    <name evidence="1" type="ORF">HJG60_008464</name>
</gene>
<dbReference type="Proteomes" id="UP000664940">
    <property type="component" value="Unassembled WGS sequence"/>
</dbReference>
<protein>
    <submittedName>
        <fullName evidence="1">Uncharacterized protein</fullName>
    </submittedName>
</protein>
<comment type="caution">
    <text evidence="1">The sequence shown here is derived from an EMBL/GenBank/DDBJ whole genome shotgun (WGS) entry which is preliminary data.</text>
</comment>
<accession>A0A834DNE0</accession>
<dbReference type="EMBL" id="JABVXQ010000011">
    <property type="protein sequence ID" value="KAF6086269.1"/>
    <property type="molecule type" value="Genomic_DNA"/>
</dbReference>
<organism evidence="1 2">
    <name type="scientific">Phyllostomus discolor</name>
    <name type="common">pale spear-nosed bat</name>
    <dbReference type="NCBI Taxonomy" id="89673"/>
    <lineage>
        <taxon>Eukaryota</taxon>
        <taxon>Metazoa</taxon>
        <taxon>Chordata</taxon>
        <taxon>Craniata</taxon>
        <taxon>Vertebrata</taxon>
        <taxon>Euteleostomi</taxon>
        <taxon>Mammalia</taxon>
        <taxon>Eutheria</taxon>
        <taxon>Laurasiatheria</taxon>
        <taxon>Chiroptera</taxon>
        <taxon>Yangochiroptera</taxon>
        <taxon>Phyllostomidae</taxon>
        <taxon>Phyllostominae</taxon>
        <taxon>Phyllostomus</taxon>
    </lineage>
</organism>
<proteinExistence type="predicted"/>